<dbReference type="PANTHER" id="PTHR46233">
    <property type="entry name" value="HYDROXYACYLGLUTATHIONE HYDROLASE GLOC"/>
    <property type="match status" value="1"/>
</dbReference>
<organism evidence="6 7">
    <name type="scientific">Candidatus Aphodosoma intestinipullorum</name>
    <dbReference type="NCBI Taxonomy" id="2840674"/>
    <lineage>
        <taxon>Bacteria</taxon>
        <taxon>Pseudomonadati</taxon>
        <taxon>Bacteroidota</taxon>
        <taxon>Bacteroidia</taxon>
        <taxon>Bacteroidales</taxon>
        <taxon>Candidatus Aphodosoma</taxon>
    </lineage>
</organism>
<sequence length="216" mass="23852">MLEIKQFTVNPFQENTYIVWDSGSRDAAIIDCGALFPEEERSIDAFVTEKSLNIRHIVNTHLHLDHSFGNAWASTRFGIKPVAAQADEFLIAHIRQHAVAFGLPADMVHEFRLGGYISDNDVITIGDTKMKVIATPGHTPGSVCLYCEADGVLFAGDTLFEESIGRTDLPGGSHTDLIRSIQERLMPLPDETKVLCGHGPATTIGHERHYNPFIVK</sequence>
<accession>A0A940DKU7</accession>
<dbReference type="SUPFAM" id="SSF56281">
    <property type="entry name" value="Metallo-hydrolase/oxidoreductase"/>
    <property type="match status" value="1"/>
</dbReference>
<reference evidence="6" key="2">
    <citation type="journal article" date="2021" name="PeerJ">
        <title>Extensive microbial diversity within the chicken gut microbiome revealed by metagenomics and culture.</title>
        <authorList>
            <person name="Gilroy R."/>
            <person name="Ravi A."/>
            <person name="Getino M."/>
            <person name="Pursley I."/>
            <person name="Horton D.L."/>
            <person name="Alikhan N.F."/>
            <person name="Baker D."/>
            <person name="Gharbi K."/>
            <person name="Hall N."/>
            <person name="Watson M."/>
            <person name="Adriaenssens E.M."/>
            <person name="Foster-Nyarko E."/>
            <person name="Jarju S."/>
            <person name="Secka A."/>
            <person name="Antonio M."/>
            <person name="Oren A."/>
            <person name="Chaudhuri R.R."/>
            <person name="La Ragione R."/>
            <person name="Hildebrand F."/>
            <person name="Pallen M.J."/>
        </authorList>
    </citation>
    <scope>NUCLEOTIDE SEQUENCE</scope>
    <source>
        <strain evidence="6">3924</strain>
    </source>
</reference>
<dbReference type="InterPro" id="IPR036866">
    <property type="entry name" value="RibonucZ/Hydroxyglut_hydro"/>
</dbReference>
<evidence type="ECO:0000256" key="4">
    <source>
        <dbReference type="ARBA" id="ARBA00022833"/>
    </source>
</evidence>
<dbReference type="PANTHER" id="PTHR46233:SF3">
    <property type="entry name" value="HYDROXYACYLGLUTATHIONE HYDROLASE GLOC"/>
    <property type="match status" value="1"/>
</dbReference>
<proteinExistence type="predicted"/>
<dbReference type="GO" id="GO:0046872">
    <property type="term" value="F:metal ion binding"/>
    <property type="evidence" value="ECO:0007669"/>
    <property type="project" value="UniProtKB-KW"/>
</dbReference>
<protein>
    <submittedName>
        <fullName evidence="6">MBL fold metallo-hydrolase</fullName>
    </submittedName>
</protein>
<evidence type="ECO:0000313" key="6">
    <source>
        <dbReference type="EMBL" id="MBO8440750.1"/>
    </source>
</evidence>
<evidence type="ECO:0000256" key="2">
    <source>
        <dbReference type="ARBA" id="ARBA00022723"/>
    </source>
</evidence>
<dbReference type="InterPro" id="IPR001279">
    <property type="entry name" value="Metallo-B-lactamas"/>
</dbReference>
<dbReference type="SMART" id="SM00849">
    <property type="entry name" value="Lactamase_B"/>
    <property type="match status" value="1"/>
</dbReference>
<dbReference type="AlphaFoldDB" id="A0A940DKU7"/>
<comment type="cofactor">
    <cofactor evidence="1">
        <name>Zn(2+)</name>
        <dbReference type="ChEBI" id="CHEBI:29105"/>
    </cofactor>
</comment>
<dbReference type="Proteomes" id="UP000712007">
    <property type="component" value="Unassembled WGS sequence"/>
</dbReference>
<evidence type="ECO:0000313" key="7">
    <source>
        <dbReference type="Proteomes" id="UP000712007"/>
    </source>
</evidence>
<dbReference type="InterPro" id="IPR051453">
    <property type="entry name" value="MBL_Glyoxalase_II"/>
</dbReference>
<dbReference type="GO" id="GO:0016787">
    <property type="term" value="F:hydrolase activity"/>
    <property type="evidence" value="ECO:0007669"/>
    <property type="project" value="UniProtKB-KW"/>
</dbReference>
<dbReference type="Gene3D" id="3.60.15.10">
    <property type="entry name" value="Ribonuclease Z/Hydroxyacylglutathione hydrolase-like"/>
    <property type="match status" value="1"/>
</dbReference>
<name>A0A940DKU7_9BACT</name>
<keyword evidence="3" id="KW-0378">Hydrolase</keyword>
<dbReference type="CDD" id="cd06262">
    <property type="entry name" value="metallo-hydrolase-like_MBL-fold"/>
    <property type="match status" value="1"/>
</dbReference>
<evidence type="ECO:0000256" key="1">
    <source>
        <dbReference type="ARBA" id="ARBA00001947"/>
    </source>
</evidence>
<dbReference type="EMBL" id="JADIMV010000152">
    <property type="protein sequence ID" value="MBO8440750.1"/>
    <property type="molecule type" value="Genomic_DNA"/>
</dbReference>
<keyword evidence="2" id="KW-0479">Metal-binding</keyword>
<dbReference type="Pfam" id="PF00753">
    <property type="entry name" value="Lactamase_B"/>
    <property type="match status" value="1"/>
</dbReference>
<feature type="domain" description="Metallo-beta-lactamase" evidence="5">
    <location>
        <begin position="13"/>
        <end position="198"/>
    </location>
</feature>
<keyword evidence="4" id="KW-0862">Zinc</keyword>
<comment type="caution">
    <text evidence="6">The sequence shown here is derived from an EMBL/GenBank/DDBJ whole genome shotgun (WGS) entry which is preliminary data.</text>
</comment>
<evidence type="ECO:0000259" key="5">
    <source>
        <dbReference type="SMART" id="SM00849"/>
    </source>
</evidence>
<reference evidence="6" key="1">
    <citation type="submission" date="2020-10" db="EMBL/GenBank/DDBJ databases">
        <authorList>
            <person name="Gilroy R."/>
        </authorList>
    </citation>
    <scope>NUCLEOTIDE SEQUENCE</scope>
    <source>
        <strain evidence="6">3924</strain>
    </source>
</reference>
<gene>
    <name evidence="6" type="ORF">IAC51_08905</name>
</gene>
<evidence type="ECO:0000256" key="3">
    <source>
        <dbReference type="ARBA" id="ARBA00022801"/>
    </source>
</evidence>